<dbReference type="KEGG" id="tps:THAPSDRAFT_11592"/>
<evidence type="ECO:0000259" key="7">
    <source>
        <dbReference type="PROSITE" id="PS50089"/>
    </source>
</evidence>
<keyword evidence="5" id="KW-0175">Coiled coil</keyword>
<keyword evidence="1" id="KW-0479">Metal-binding</keyword>
<keyword evidence="3" id="KW-0862">Zinc</keyword>
<dbReference type="InParanoid" id="B8CEZ6"/>
<dbReference type="PROSITE" id="PS50089">
    <property type="entry name" value="ZF_RING_2"/>
    <property type="match status" value="1"/>
</dbReference>
<dbReference type="EMBL" id="CM000652">
    <property type="protein sequence ID" value="EED87991.1"/>
    <property type="molecule type" value="Genomic_DNA"/>
</dbReference>
<dbReference type="Pfam" id="PF13445">
    <property type="entry name" value="zf-RING_UBOX"/>
    <property type="match status" value="1"/>
</dbReference>
<dbReference type="InterPro" id="IPR017907">
    <property type="entry name" value="Znf_RING_CS"/>
</dbReference>
<accession>B8CEZ6</accession>
<gene>
    <name evidence="8" type="ORF">THAPSDRAFT_11592</name>
</gene>
<feature type="coiled-coil region" evidence="5">
    <location>
        <begin position="180"/>
        <end position="261"/>
    </location>
</feature>
<proteinExistence type="predicted"/>
<feature type="region of interest" description="Disordered" evidence="6">
    <location>
        <begin position="317"/>
        <end position="344"/>
    </location>
</feature>
<dbReference type="InterPro" id="IPR027370">
    <property type="entry name" value="Znf-RING_euk"/>
</dbReference>
<evidence type="ECO:0000256" key="2">
    <source>
        <dbReference type="ARBA" id="ARBA00022771"/>
    </source>
</evidence>
<protein>
    <recommendedName>
        <fullName evidence="7">RING-type domain-containing protein</fullName>
    </recommendedName>
</protein>
<reference evidence="8 9" key="1">
    <citation type="journal article" date="2004" name="Science">
        <title>The genome of the diatom Thalassiosira pseudonana: ecology, evolution, and metabolism.</title>
        <authorList>
            <person name="Armbrust E.V."/>
            <person name="Berges J.A."/>
            <person name="Bowler C."/>
            <person name="Green B.R."/>
            <person name="Martinez D."/>
            <person name="Putnam N.H."/>
            <person name="Zhou S."/>
            <person name="Allen A.E."/>
            <person name="Apt K.E."/>
            <person name="Bechner M."/>
            <person name="Brzezinski M.A."/>
            <person name="Chaal B.K."/>
            <person name="Chiovitti A."/>
            <person name="Davis A.K."/>
            <person name="Demarest M.S."/>
            <person name="Detter J.C."/>
            <person name="Glavina T."/>
            <person name="Goodstein D."/>
            <person name="Hadi M.Z."/>
            <person name="Hellsten U."/>
            <person name="Hildebrand M."/>
            <person name="Jenkins B.D."/>
            <person name="Jurka J."/>
            <person name="Kapitonov V.V."/>
            <person name="Kroger N."/>
            <person name="Lau W.W."/>
            <person name="Lane T.W."/>
            <person name="Larimer F.W."/>
            <person name="Lippmeier J.C."/>
            <person name="Lucas S."/>
            <person name="Medina M."/>
            <person name="Montsant A."/>
            <person name="Obornik M."/>
            <person name="Parker M.S."/>
            <person name="Palenik B."/>
            <person name="Pazour G.J."/>
            <person name="Richardson P.M."/>
            <person name="Rynearson T.A."/>
            <person name="Saito M.A."/>
            <person name="Schwartz D.C."/>
            <person name="Thamatrakoln K."/>
            <person name="Valentin K."/>
            <person name="Vardi A."/>
            <person name="Wilkerson F.P."/>
            <person name="Rokhsar D.S."/>
        </authorList>
    </citation>
    <scope>NUCLEOTIDE SEQUENCE [LARGE SCALE GENOMIC DNA]</scope>
    <source>
        <strain evidence="8 9">CCMP1335</strain>
    </source>
</reference>
<dbReference type="GO" id="GO:0008270">
    <property type="term" value="F:zinc ion binding"/>
    <property type="evidence" value="ECO:0007669"/>
    <property type="project" value="UniProtKB-KW"/>
</dbReference>
<dbReference type="SMART" id="SM00184">
    <property type="entry name" value="RING"/>
    <property type="match status" value="1"/>
</dbReference>
<dbReference type="InterPro" id="IPR001841">
    <property type="entry name" value="Znf_RING"/>
</dbReference>
<evidence type="ECO:0000256" key="1">
    <source>
        <dbReference type="ARBA" id="ARBA00022723"/>
    </source>
</evidence>
<dbReference type="PaxDb" id="35128-Thaps11592"/>
<feature type="domain" description="RING-type" evidence="7">
    <location>
        <begin position="18"/>
        <end position="62"/>
    </location>
</feature>
<sequence>MGHPTNIFLTKPDANYTCSICLDVFADPHFLQQCGHTFCKDCLTSAITQSCQKDGPSCPECRCKIATSDGSNGGGGVNTMHRVRVIESAVQNQMVKCKNAYLDDDCNDYEYCHQECSWTGKLSEWSMHAARECPVEIVACSVPGCAHKCPRREMKSHVGSAACISAAMQSKIQEGVASSTAHIEQEKQLLQQQITSLKREKREAQSLFQNELEKSKLLQDENNVLRNKVKSKKNAKLREQNNEMSAKIQLLELQIENEREGMQFAIKSYEERRRGLEVENGRLRGLLQVAGEKKKMRKKKRISLDVEDGDVEVGDMDFGAEAAEKRRKKRKRRVKEENNKRARAVSTDANDILRLMRVVG</sequence>
<dbReference type="Gene3D" id="3.30.40.10">
    <property type="entry name" value="Zinc/RING finger domain, C3HC4 (zinc finger)"/>
    <property type="match status" value="1"/>
</dbReference>
<dbReference type="PROSITE" id="PS00518">
    <property type="entry name" value="ZF_RING_1"/>
    <property type="match status" value="1"/>
</dbReference>
<dbReference type="Proteomes" id="UP000001449">
    <property type="component" value="Chromosome 20"/>
</dbReference>
<dbReference type="RefSeq" id="XP_002294631.1">
    <property type="nucleotide sequence ID" value="XM_002294595.1"/>
</dbReference>
<evidence type="ECO:0000313" key="9">
    <source>
        <dbReference type="Proteomes" id="UP000001449"/>
    </source>
</evidence>
<reference evidence="8 9" key="2">
    <citation type="journal article" date="2008" name="Nature">
        <title>The Phaeodactylum genome reveals the evolutionary history of diatom genomes.</title>
        <authorList>
            <person name="Bowler C."/>
            <person name="Allen A.E."/>
            <person name="Badger J.H."/>
            <person name="Grimwood J."/>
            <person name="Jabbari K."/>
            <person name="Kuo A."/>
            <person name="Maheswari U."/>
            <person name="Martens C."/>
            <person name="Maumus F."/>
            <person name="Otillar R.P."/>
            <person name="Rayko E."/>
            <person name="Salamov A."/>
            <person name="Vandepoele K."/>
            <person name="Beszteri B."/>
            <person name="Gruber A."/>
            <person name="Heijde M."/>
            <person name="Katinka M."/>
            <person name="Mock T."/>
            <person name="Valentin K."/>
            <person name="Verret F."/>
            <person name="Berges J.A."/>
            <person name="Brownlee C."/>
            <person name="Cadoret J.P."/>
            <person name="Chiovitti A."/>
            <person name="Choi C.J."/>
            <person name="Coesel S."/>
            <person name="De Martino A."/>
            <person name="Detter J.C."/>
            <person name="Durkin C."/>
            <person name="Falciatore A."/>
            <person name="Fournet J."/>
            <person name="Haruta M."/>
            <person name="Huysman M.J."/>
            <person name="Jenkins B.D."/>
            <person name="Jiroutova K."/>
            <person name="Jorgensen R.E."/>
            <person name="Joubert Y."/>
            <person name="Kaplan A."/>
            <person name="Kroger N."/>
            <person name="Kroth P.G."/>
            <person name="La Roche J."/>
            <person name="Lindquist E."/>
            <person name="Lommer M."/>
            <person name="Martin-Jezequel V."/>
            <person name="Lopez P.J."/>
            <person name="Lucas S."/>
            <person name="Mangogna M."/>
            <person name="McGinnis K."/>
            <person name="Medlin L.K."/>
            <person name="Montsant A."/>
            <person name="Oudot-Le Secq M.P."/>
            <person name="Napoli C."/>
            <person name="Obornik M."/>
            <person name="Parker M.S."/>
            <person name="Petit J.L."/>
            <person name="Porcel B.M."/>
            <person name="Poulsen N."/>
            <person name="Robison M."/>
            <person name="Rychlewski L."/>
            <person name="Rynearson T.A."/>
            <person name="Schmutz J."/>
            <person name="Shapiro H."/>
            <person name="Siaut M."/>
            <person name="Stanley M."/>
            <person name="Sussman M.R."/>
            <person name="Taylor A.R."/>
            <person name="Vardi A."/>
            <person name="von Dassow P."/>
            <person name="Vyverman W."/>
            <person name="Willis A."/>
            <person name="Wyrwicz L.S."/>
            <person name="Rokhsar D.S."/>
            <person name="Weissenbach J."/>
            <person name="Armbrust E.V."/>
            <person name="Green B.R."/>
            <person name="Van de Peer Y."/>
            <person name="Grigoriev I.V."/>
        </authorList>
    </citation>
    <scope>NUCLEOTIDE SEQUENCE [LARGE SCALE GENOMIC DNA]</scope>
    <source>
        <strain evidence="8 9">CCMP1335</strain>
    </source>
</reference>
<dbReference type="SUPFAM" id="SSF57850">
    <property type="entry name" value="RING/U-box"/>
    <property type="match status" value="1"/>
</dbReference>
<dbReference type="SUPFAM" id="SSF49599">
    <property type="entry name" value="TRAF domain-like"/>
    <property type="match status" value="1"/>
</dbReference>
<evidence type="ECO:0000256" key="5">
    <source>
        <dbReference type="SAM" id="Coils"/>
    </source>
</evidence>
<dbReference type="AlphaFoldDB" id="B8CEZ6"/>
<dbReference type="STRING" id="35128.B8CEZ6"/>
<evidence type="ECO:0000256" key="3">
    <source>
        <dbReference type="ARBA" id="ARBA00022833"/>
    </source>
</evidence>
<evidence type="ECO:0000256" key="6">
    <source>
        <dbReference type="SAM" id="MobiDB-lite"/>
    </source>
</evidence>
<organism evidence="8 9">
    <name type="scientific">Thalassiosira pseudonana</name>
    <name type="common">Marine diatom</name>
    <name type="synonym">Cyclotella nana</name>
    <dbReference type="NCBI Taxonomy" id="35128"/>
    <lineage>
        <taxon>Eukaryota</taxon>
        <taxon>Sar</taxon>
        <taxon>Stramenopiles</taxon>
        <taxon>Ochrophyta</taxon>
        <taxon>Bacillariophyta</taxon>
        <taxon>Coscinodiscophyceae</taxon>
        <taxon>Thalassiosirophycidae</taxon>
        <taxon>Thalassiosirales</taxon>
        <taxon>Thalassiosiraceae</taxon>
        <taxon>Thalassiosira</taxon>
    </lineage>
</organism>
<keyword evidence="2 4" id="KW-0863">Zinc-finger</keyword>
<keyword evidence="9" id="KW-1185">Reference proteome</keyword>
<dbReference type="PANTHER" id="PTHR10131">
    <property type="entry name" value="TNF RECEPTOR ASSOCIATED FACTOR"/>
    <property type="match status" value="1"/>
</dbReference>
<dbReference type="GeneID" id="7443395"/>
<evidence type="ECO:0000256" key="4">
    <source>
        <dbReference type="PROSITE-ProRule" id="PRU00175"/>
    </source>
</evidence>
<dbReference type="InterPro" id="IPR013083">
    <property type="entry name" value="Znf_RING/FYVE/PHD"/>
</dbReference>
<name>B8CEZ6_THAPS</name>
<dbReference type="HOGENOM" id="CLU_770506_0_0_1"/>
<dbReference type="GO" id="GO:0005737">
    <property type="term" value="C:cytoplasm"/>
    <property type="evidence" value="ECO:0000318"/>
    <property type="project" value="GO_Central"/>
</dbReference>
<dbReference type="PANTHER" id="PTHR10131:SF94">
    <property type="entry name" value="TNF RECEPTOR-ASSOCIATED FACTOR 4"/>
    <property type="match status" value="1"/>
</dbReference>
<evidence type="ECO:0000313" key="8">
    <source>
        <dbReference type="EMBL" id="EED87991.1"/>
    </source>
</evidence>